<accession>A0A5A9GQB4</accession>
<dbReference type="RefSeq" id="WP_149231370.1">
    <property type="nucleotide sequence ID" value="NZ_JALJXJ010000005.1"/>
</dbReference>
<keyword evidence="11" id="KW-1185">Reference proteome</keyword>
<evidence type="ECO:0000259" key="9">
    <source>
        <dbReference type="PROSITE" id="PS50928"/>
    </source>
</evidence>
<comment type="similarity">
    <text evidence="8">Belongs to the binding-protein-dependent transport system permease family.</text>
</comment>
<feature type="transmembrane region" description="Helical" evidence="8">
    <location>
        <begin position="142"/>
        <end position="161"/>
    </location>
</feature>
<evidence type="ECO:0000313" key="10">
    <source>
        <dbReference type="EMBL" id="KAA0595972.1"/>
    </source>
</evidence>
<evidence type="ECO:0000256" key="5">
    <source>
        <dbReference type="ARBA" id="ARBA00022692"/>
    </source>
</evidence>
<evidence type="ECO:0000256" key="2">
    <source>
        <dbReference type="ARBA" id="ARBA00022448"/>
    </source>
</evidence>
<dbReference type="InterPro" id="IPR000515">
    <property type="entry name" value="MetI-like"/>
</dbReference>
<proteinExistence type="inferred from homology"/>
<dbReference type="PANTHER" id="PTHR43357:SF4">
    <property type="entry name" value="INNER MEMBRANE ABC TRANSPORTER PERMEASE PROTEIN YDCV"/>
    <property type="match status" value="1"/>
</dbReference>
<dbReference type="SUPFAM" id="SSF161098">
    <property type="entry name" value="MetI-like"/>
    <property type="match status" value="1"/>
</dbReference>
<dbReference type="InterPro" id="IPR035906">
    <property type="entry name" value="MetI-like_sf"/>
</dbReference>
<comment type="caution">
    <text evidence="10">The sequence shown here is derived from an EMBL/GenBank/DDBJ whole genome shotgun (WGS) entry which is preliminary data.</text>
</comment>
<evidence type="ECO:0000256" key="6">
    <source>
        <dbReference type="ARBA" id="ARBA00022989"/>
    </source>
</evidence>
<evidence type="ECO:0000313" key="11">
    <source>
        <dbReference type="Proteomes" id="UP000324927"/>
    </source>
</evidence>
<keyword evidence="2 8" id="KW-0813">Transport</keyword>
<dbReference type="PANTHER" id="PTHR43357">
    <property type="entry name" value="INNER MEMBRANE ABC TRANSPORTER PERMEASE PROTEIN YDCV"/>
    <property type="match status" value="1"/>
</dbReference>
<reference evidence="10 11" key="1">
    <citation type="submission" date="2019-08" db="EMBL/GenBank/DDBJ databases">
        <authorList>
            <person name="Grouzdev D."/>
            <person name="Tikhonova E."/>
            <person name="Kravchenko I."/>
        </authorList>
    </citation>
    <scope>NUCLEOTIDE SEQUENCE [LARGE SCALE GENOMIC DNA]</scope>
    <source>
        <strain evidence="10 11">59b</strain>
    </source>
</reference>
<dbReference type="OrthoDB" id="9782004at2"/>
<evidence type="ECO:0000256" key="1">
    <source>
        <dbReference type="ARBA" id="ARBA00004429"/>
    </source>
</evidence>
<comment type="subcellular location">
    <subcellularLocation>
        <location evidence="1">Cell inner membrane</location>
        <topology evidence="1">Multi-pass membrane protein</topology>
    </subcellularLocation>
    <subcellularLocation>
        <location evidence="8">Cell membrane</location>
        <topology evidence="8">Multi-pass membrane protein</topology>
    </subcellularLocation>
</comment>
<sequence>MDSTNAYLPPWRRLWLHALLVIVLFFLLAPVLVVVPMSFSASNYLEFPPREWSLRWYGTFFGSSEWLHATRTSLIVAGLTTLLATPLGVAAAAALSRSRITTAQILKGVFLLPQVVPVIILGIGVFFLYIRLGLVNSLPGIVMAHTALALPFVVVTTLSGLKTFDHNLEIAAQSLGAHPVRAFLGITLPRIKLSVLAGALFAFITSLDEVVISLFIAGGDNTLLTKKMFLSLRDQLDPTIAAVSSILIVMSIVGVFIFMVAAGPGKDGRRP</sequence>
<dbReference type="Gene3D" id="1.10.3720.10">
    <property type="entry name" value="MetI-like"/>
    <property type="match status" value="1"/>
</dbReference>
<evidence type="ECO:0000256" key="7">
    <source>
        <dbReference type="ARBA" id="ARBA00023136"/>
    </source>
</evidence>
<dbReference type="Pfam" id="PF00528">
    <property type="entry name" value="BPD_transp_1"/>
    <property type="match status" value="1"/>
</dbReference>
<feature type="domain" description="ABC transmembrane type-1" evidence="9">
    <location>
        <begin position="70"/>
        <end position="258"/>
    </location>
</feature>
<dbReference type="GO" id="GO:0055085">
    <property type="term" value="P:transmembrane transport"/>
    <property type="evidence" value="ECO:0007669"/>
    <property type="project" value="InterPro"/>
</dbReference>
<protein>
    <submittedName>
        <fullName evidence="10">ABC transporter permease</fullName>
    </submittedName>
</protein>
<dbReference type="CDD" id="cd06261">
    <property type="entry name" value="TM_PBP2"/>
    <property type="match status" value="1"/>
</dbReference>
<feature type="transmembrane region" description="Helical" evidence="8">
    <location>
        <begin position="108"/>
        <end position="130"/>
    </location>
</feature>
<name>A0A5A9GQB4_AZOLI</name>
<evidence type="ECO:0000256" key="8">
    <source>
        <dbReference type="RuleBase" id="RU363032"/>
    </source>
</evidence>
<keyword evidence="3" id="KW-1003">Cell membrane</keyword>
<feature type="transmembrane region" description="Helical" evidence="8">
    <location>
        <begin position="14"/>
        <end position="39"/>
    </location>
</feature>
<evidence type="ECO:0000256" key="3">
    <source>
        <dbReference type="ARBA" id="ARBA00022475"/>
    </source>
</evidence>
<dbReference type="Proteomes" id="UP000324927">
    <property type="component" value="Unassembled WGS sequence"/>
</dbReference>
<feature type="transmembrane region" description="Helical" evidence="8">
    <location>
        <begin position="74"/>
        <end position="96"/>
    </location>
</feature>
<keyword evidence="7 8" id="KW-0472">Membrane</keyword>
<keyword evidence="4" id="KW-0997">Cell inner membrane</keyword>
<dbReference type="AlphaFoldDB" id="A0A5A9GQB4"/>
<dbReference type="GO" id="GO:0005886">
    <property type="term" value="C:plasma membrane"/>
    <property type="evidence" value="ECO:0007669"/>
    <property type="project" value="UniProtKB-SubCell"/>
</dbReference>
<gene>
    <name evidence="10" type="ORF">FZ942_12205</name>
</gene>
<evidence type="ECO:0000256" key="4">
    <source>
        <dbReference type="ARBA" id="ARBA00022519"/>
    </source>
</evidence>
<dbReference type="EMBL" id="VTTN01000004">
    <property type="protein sequence ID" value="KAA0595972.1"/>
    <property type="molecule type" value="Genomic_DNA"/>
</dbReference>
<feature type="transmembrane region" description="Helical" evidence="8">
    <location>
        <begin position="193"/>
        <end position="219"/>
    </location>
</feature>
<organism evidence="10 11">
    <name type="scientific">Azospirillum lipoferum</name>
    <dbReference type="NCBI Taxonomy" id="193"/>
    <lineage>
        <taxon>Bacteria</taxon>
        <taxon>Pseudomonadati</taxon>
        <taxon>Pseudomonadota</taxon>
        <taxon>Alphaproteobacteria</taxon>
        <taxon>Rhodospirillales</taxon>
        <taxon>Azospirillaceae</taxon>
        <taxon>Azospirillum</taxon>
    </lineage>
</organism>
<dbReference type="PROSITE" id="PS50928">
    <property type="entry name" value="ABC_TM1"/>
    <property type="match status" value="1"/>
</dbReference>
<keyword evidence="6 8" id="KW-1133">Transmembrane helix</keyword>
<keyword evidence="5 8" id="KW-0812">Transmembrane</keyword>
<feature type="transmembrane region" description="Helical" evidence="8">
    <location>
        <begin position="239"/>
        <end position="262"/>
    </location>
</feature>